<feature type="compositionally biased region" description="Basic residues" evidence="1">
    <location>
        <begin position="89"/>
        <end position="103"/>
    </location>
</feature>
<feature type="domain" description="Ig-like" evidence="2">
    <location>
        <begin position="14"/>
        <end position="50"/>
    </location>
</feature>
<sequence length="169" mass="19185">MTRKKKEPHASTLPRVTFSQQQVRTEEGSFAQLPCVAQGNPPPTYRWMKDTNGDFEVHRGQRPRMGEPGDLEFEEGAECGRRQVPVHRAQQHWRAAHRERAGRHSASDCEHASTTPSAQHRTGGHLQLQCHRIPCAHDHVEERPTPIGLFEPSETPVARRTPHYVGAQR</sequence>
<dbReference type="PROSITE" id="PS50835">
    <property type="entry name" value="IG_LIKE"/>
    <property type="match status" value="1"/>
</dbReference>
<name>A0AAV4P6Z0_CAEEX</name>
<reference evidence="3 4" key="1">
    <citation type="submission" date="2021-06" db="EMBL/GenBank/DDBJ databases">
        <title>Caerostris extrusa draft genome.</title>
        <authorList>
            <person name="Kono N."/>
            <person name="Arakawa K."/>
        </authorList>
    </citation>
    <scope>NUCLEOTIDE SEQUENCE [LARGE SCALE GENOMIC DNA]</scope>
</reference>
<dbReference type="InterPro" id="IPR013783">
    <property type="entry name" value="Ig-like_fold"/>
</dbReference>
<feature type="region of interest" description="Disordered" evidence="1">
    <location>
        <begin position="145"/>
        <end position="169"/>
    </location>
</feature>
<protein>
    <submittedName>
        <fullName evidence="3">Peroxidasin</fullName>
    </submittedName>
</protein>
<evidence type="ECO:0000313" key="4">
    <source>
        <dbReference type="Proteomes" id="UP001054945"/>
    </source>
</evidence>
<dbReference type="Proteomes" id="UP001054945">
    <property type="component" value="Unassembled WGS sequence"/>
</dbReference>
<organism evidence="3 4">
    <name type="scientific">Caerostris extrusa</name>
    <name type="common">Bark spider</name>
    <name type="synonym">Caerostris bankana</name>
    <dbReference type="NCBI Taxonomy" id="172846"/>
    <lineage>
        <taxon>Eukaryota</taxon>
        <taxon>Metazoa</taxon>
        <taxon>Ecdysozoa</taxon>
        <taxon>Arthropoda</taxon>
        <taxon>Chelicerata</taxon>
        <taxon>Arachnida</taxon>
        <taxon>Araneae</taxon>
        <taxon>Araneomorphae</taxon>
        <taxon>Entelegynae</taxon>
        <taxon>Araneoidea</taxon>
        <taxon>Araneidae</taxon>
        <taxon>Caerostris</taxon>
    </lineage>
</organism>
<dbReference type="AlphaFoldDB" id="A0AAV4P6Z0"/>
<gene>
    <name evidence="3" type="primary">Pxdn_3</name>
    <name evidence="3" type="ORF">CEXT_256291</name>
</gene>
<comment type="caution">
    <text evidence="3">The sequence shown here is derived from an EMBL/GenBank/DDBJ whole genome shotgun (WGS) entry which is preliminary data.</text>
</comment>
<proteinExistence type="predicted"/>
<feature type="region of interest" description="Disordered" evidence="1">
    <location>
        <begin position="82"/>
        <end position="121"/>
    </location>
</feature>
<keyword evidence="4" id="KW-1185">Reference proteome</keyword>
<evidence type="ECO:0000256" key="1">
    <source>
        <dbReference type="SAM" id="MobiDB-lite"/>
    </source>
</evidence>
<accession>A0AAV4P6Z0</accession>
<evidence type="ECO:0000259" key="2">
    <source>
        <dbReference type="PROSITE" id="PS50835"/>
    </source>
</evidence>
<dbReference type="Gene3D" id="2.60.40.10">
    <property type="entry name" value="Immunoglobulins"/>
    <property type="match status" value="1"/>
</dbReference>
<feature type="region of interest" description="Disordered" evidence="1">
    <location>
        <begin position="1"/>
        <end position="43"/>
    </location>
</feature>
<evidence type="ECO:0000313" key="3">
    <source>
        <dbReference type="EMBL" id="GIX93007.1"/>
    </source>
</evidence>
<dbReference type="InterPro" id="IPR036179">
    <property type="entry name" value="Ig-like_dom_sf"/>
</dbReference>
<dbReference type="EMBL" id="BPLR01004180">
    <property type="protein sequence ID" value="GIX93007.1"/>
    <property type="molecule type" value="Genomic_DNA"/>
</dbReference>
<dbReference type="InterPro" id="IPR007110">
    <property type="entry name" value="Ig-like_dom"/>
</dbReference>
<dbReference type="SUPFAM" id="SSF48726">
    <property type="entry name" value="Immunoglobulin"/>
    <property type="match status" value="1"/>
</dbReference>
<dbReference type="Pfam" id="PF13927">
    <property type="entry name" value="Ig_3"/>
    <property type="match status" value="1"/>
</dbReference>